<evidence type="ECO:0000313" key="2">
    <source>
        <dbReference type="EMBL" id="KAJ8499683.1"/>
    </source>
</evidence>
<protein>
    <submittedName>
        <fullName evidence="3">Uncharacterized protein</fullName>
    </submittedName>
</protein>
<evidence type="ECO:0000313" key="5">
    <source>
        <dbReference type="Proteomes" id="UP001222027"/>
    </source>
</evidence>
<organism evidence="3 4">
    <name type="scientific">Ensete ventricosum</name>
    <name type="common">Abyssinian banana</name>
    <name type="synonym">Musa ensete</name>
    <dbReference type="NCBI Taxonomy" id="4639"/>
    <lineage>
        <taxon>Eukaryota</taxon>
        <taxon>Viridiplantae</taxon>
        <taxon>Streptophyta</taxon>
        <taxon>Embryophyta</taxon>
        <taxon>Tracheophyta</taxon>
        <taxon>Spermatophyta</taxon>
        <taxon>Magnoliopsida</taxon>
        <taxon>Liliopsida</taxon>
        <taxon>Zingiberales</taxon>
        <taxon>Musaceae</taxon>
        <taxon>Ensete</taxon>
    </lineage>
</organism>
<keyword evidence="5" id="KW-1185">Reference proteome</keyword>
<dbReference type="Proteomes" id="UP001222027">
    <property type="component" value="Unassembled WGS sequence"/>
</dbReference>
<reference evidence="3 4" key="1">
    <citation type="journal article" date="2014" name="Agronomy (Basel)">
        <title>A Draft Genome Sequence for Ensete ventricosum, the Drought-Tolerant Tree Against Hunger.</title>
        <authorList>
            <person name="Harrison J."/>
            <person name="Moore K.A."/>
            <person name="Paszkiewicz K."/>
            <person name="Jones T."/>
            <person name="Grant M."/>
            <person name="Ambacheew D."/>
            <person name="Muzemil S."/>
            <person name="Studholme D.J."/>
        </authorList>
    </citation>
    <scope>NUCLEOTIDE SEQUENCE [LARGE SCALE GENOMIC DNA]</scope>
</reference>
<feature type="region of interest" description="Disordered" evidence="1">
    <location>
        <begin position="1"/>
        <end position="30"/>
    </location>
</feature>
<gene>
    <name evidence="3" type="ORF">B296_00028634</name>
    <name evidence="2" type="ORF">OPV22_010235</name>
</gene>
<evidence type="ECO:0000313" key="4">
    <source>
        <dbReference type="Proteomes" id="UP000287651"/>
    </source>
</evidence>
<dbReference type="InterPro" id="IPR039282">
    <property type="entry name" value="LSU"/>
</dbReference>
<evidence type="ECO:0000313" key="3">
    <source>
        <dbReference type="EMBL" id="RRT77423.1"/>
    </source>
</evidence>
<dbReference type="EMBL" id="JAQQAF010000003">
    <property type="protein sequence ID" value="KAJ8499683.1"/>
    <property type="molecule type" value="Genomic_DNA"/>
</dbReference>
<dbReference type="EMBL" id="AMZH03001934">
    <property type="protein sequence ID" value="RRT77423.1"/>
    <property type="molecule type" value="Genomic_DNA"/>
</dbReference>
<dbReference type="GO" id="GO:0098869">
    <property type="term" value="P:cellular oxidant detoxification"/>
    <property type="evidence" value="ECO:0007669"/>
    <property type="project" value="InterPro"/>
</dbReference>
<accession>A0A427AMD5</accession>
<dbReference type="PANTHER" id="PTHR34283:SF1">
    <property type="entry name" value="PROTEIN RESPONSE TO LOW SULFUR 1"/>
    <property type="match status" value="1"/>
</dbReference>
<name>A0A427AMD5_ENSVE</name>
<sequence>MAVEMEALKRRNEELEREVREGREREESTRRELERTRALLHAVEEAEERLCSELAELEAEAVAQSRAYHLRLAALSEQLAAAHSVLSAAGST</sequence>
<dbReference type="Proteomes" id="UP000287651">
    <property type="component" value="Unassembled WGS sequence"/>
</dbReference>
<reference evidence="2 5" key="3">
    <citation type="submission" date="2022-12" db="EMBL/GenBank/DDBJ databases">
        <title>Chromosome-scale assembly of the Ensete ventricosum genome.</title>
        <authorList>
            <person name="Dussert Y."/>
            <person name="Stocks J."/>
            <person name="Wendawek A."/>
            <person name="Woldeyes F."/>
            <person name="Nichols R.A."/>
            <person name="Borrell J.S."/>
        </authorList>
    </citation>
    <scope>NUCLEOTIDE SEQUENCE [LARGE SCALE GENOMIC DNA]</scope>
    <source>
        <strain evidence="5">cv. Maze</strain>
        <strain evidence="2">MazeRef_0001</strain>
        <tissue evidence="2">Seeds</tissue>
    </source>
</reference>
<dbReference type="AlphaFoldDB" id="A0A427AMD5"/>
<evidence type="ECO:0000256" key="1">
    <source>
        <dbReference type="SAM" id="MobiDB-lite"/>
    </source>
</evidence>
<dbReference type="PANTHER" id="PTHR34283">
    <property type="entry name" value="PROTEIN RESPONSE TO LOW SULFUR 1"/>
    <property type="match status" value="1"/>
</dbReference>
<comment type="caution">
    <text evidence="3">The sequence shown here is derived from an EMBL/GenBank/DDBJ whole genome shotgun (WGS) entry which is preliminary data.</text>
</comment>
<reference evidence="3" key="2">
    <citation type="submission" date="2018-09" db="EMBL/GenBank/DDBJ databases">
        <authorList>
            <person name="Harrison J."/>
            <person name="Moore K.A."/>
            <person name="Paszkiewicz K."/>
            <person name="Jones T."/>
            <person name="Grant M."/>
            <person name="Ambacheew D."/>
            <person name="Muzemil S."/>
            <person name="Studholme D."/>
        </authorList>
    </citation>
    <scope>NUCLEOTIDE SEQUENCE</scope>
</reference>
<proteinExistence type="predicted"/>